<protein>
    <submittedName>
        <fullName evidence="3">Adenylate/guanylate cyclase domain-containing protein</fullName>
    </submittedName>
</protein>
<dbReference type="Gene3D" id="3.30.70.1230">
    <property type="entry name" value="Nucleotide cyclase"/>
    <property type="match status" value="1"/>
</dbReference>
<evidence type="ECO:0000313" key="3">
    <source>
        <dbReference type="EMBL" id="MBC3883117.1"/>
    </source>
</evidence>
<dbReference type="GO" id="GO:0035556">
    <property type="term" value="P:intracellular signal transduction"/>
    <property type="evidence" value="ECO:0007669"/>
    <property type="project" value="InterPro"/>
</dbReference>
<dbReference type="SUPFAM" id="SSF55073">
    <property type="entry name" value="Nucleotide cyclase"/>
    <property type="match status" value="1"/>
</dbReference>
<dbReference type="AlphaFoldDB" id="A0A923HUX1"/>
<accession>A0A923HUX1</accession>
<dbReference type="SMART" id="SM01080">
    <property type="entry name" value="CHASE2"/>
    <property type="match status" value="1"/>
</dbReference>
<feature type="transmembrane region" description="Helical" evidence="1">
    <location>
        <begin position="363"/>
        <end position="383"/>
    </location>
</feature>
<proteinExistence type="predicted"/>
<feature type="transmembrane region" description="Helical" evidence="1">
    <location>
        <begin position="313"/>
        <end position="331"/>
    </location>
</feature>
<dbReference type="InterPro" id="IPR007890">
    <property type="entry name" value="CHASE2"/>
</dbReference>
<dbReference type="GO" id="GO:0006171">
    <property type="term" value="P:cAMP biosynthetic process"/>
    <property type="evidence" value="ECO:0007669"/>
    <property type="project" value="TreeGrafter"/>
</dbReference>
<dbReference type="Pfam" id="PF05226">
    <property type="entry name" value="CHASE2"/>
    <property type="match status" value="1"/>
</dbReference>
<keyword evidence="1" id="KW-0472">Membrane</keyword>
<sequence length="613" mass="69272">MKSSLRFIHVFTLLIALVAGFEILWPRHLLNLDGKFSDWLVKLHAEKQLVDKDIVILNIDDRSLIQMEEKVGRWPWPRSVYGEVVESILRQQPKAIVFDLTFNERDKDRPESDQVFNDAIRDKKNIFFPFVMRKIDQAAHVGKLSDLQSRLALIKTPAANDFAQGAFLIPMAIEPEQWRVGTVNFLEDADGVGRRYSLYTNIDGWLVPSLPARVAQDLGYQVPQQADLVLNWRGTRNPYTIVSFVDVYEDLDREKPIRSSQEFKNKIILIGADASSLHDLRVTPIDSQYWGSNMLAMAIDNLKNQQFLYTPPAWPIMLATLAAITAIYACFLSRVNALYPALALTIATPVVITASYLALPYGVLVHVLIPIIFAWVYYFSLALREYWIVHRSYQATIKEFGRYVNPHVVKEWVAREGSEHVGEKAESREITVLFSDIRGFTTLSESRTPEQIVDLLNRYFTLQVEVIFRYNGTIDKFIGDCIMAFWGAPLDNPQHALDAVKAAVEMSEVLEKFKQELGDLSADFDVGIGLHSGPAVVGSIGSSERKEFTAIGDTVNLASRIEGMTKGVSRILVSKETMLLCGDALDFEAFGSYKVKGREQEVELFAPSPRKPT</sequence>
<dbReference type="InterPro" id="IPR001054">
    <property type="entry name" value="A/G_cyclase"/>
</dbReference>
<dbReference type="InterPro" id="IPR029787">
    <property type="entry name" value="Nucleotide_cyclase"/>
</dbReference>
<dbReference type="InterPro" id="IPR050697">
    <property type="entry name" value="Adenylyl/Guanylyl_Cyclase_3/4"/>
</dbReference>
<dbReference type="EMBL" id="JACOFZ010000010">
    <property type="protein sequence ID" value="MBC3883117.1"/>
    <property type="molecule type" value="Genomic_DNA"/>
</dbReference>
<evidence type="ECO:0000259" key="2">
    <source>
        <dbReference type="PROSITE" id="PS50125"/>
    </source>
</evidence>
<feature type="domain" description="Guanylate cyclase" evidence="2">
    <location>
        <begin position="431"/>
        <end position="562"/>
    </location>
</feature>
<reference evidence="3" key="1">
    <citation type="submission" date="2020-08" db="EMBL/GenBank/DDBJ databases">
        <title>Novel species isolated from subtropical streams in China.</title>
        <authorList>
            <person name="Lu H."/>
        </authorList>
    </citation>
    <scope>NUCLEOTIDE SEQUENCE</scope>
    <source>
        <strain evidence="3">LX22W</strain>
    </source>
</reference>
<dbReference type="Proteomes" id="UP000627446">
    <property type="component" value="Unassembled WGS sequence"/>
</dbReference>
<keyword evidence="4" id="KW-1185">Reference proteome</keyword>
<keyword evidence="1" id="KW-0812">Transmembrane</keyword>
<dbReference type="PANTHER" id="PTHR43081:SF1">
    <property type="entry name" value="ADENYLATE CYCLASE, TERMINAL-DIFFERENTIATION SPECIFIC"/>
    <property type="match status" value="1"/>
</dbReference>
<dbReference type="SMART" id="SM00044">
    <property type="entry name" value="CYCc"/>
    <property type="match status" value="1"/>
</dbReference>
<evidence type="ECO:0000313" key="4">
    <source>
        <dbReference type="Proteomes" id="UP000627446"/>
    </source>
</evidence>
<organism evidence="3 4">
    <name type="scientific">Undibacterium nitidum</name>
    <dbReference type="NCBI Taxonomy" id="2762298"/>
    <lineage>
        <taxon>Bacteria</taxon>
        <taxon>Pseudomonadati</taxon>
        <taxon>Pseudomonadota</taxon>
        <taxon>Betaproteobacteria</taxon>
        <taxon>Burkholderiales</taxon>
        <taxon>Oxalobacteraceae</taxon>
        <taxon>Undibacterium</taxon>
    </lineage>
</organism>
<feature type="transmembrane region" description="Helical" evidence="1">
    <location>
        <begin position="338"/>
        <end position="357"/>
    </location>
</feature>
<dbReference type="RefSeq" id="WP_186917741.1">
    <property type="nucleotide sequence ID" value="NZ_JACOFZ010000010.1"/>
</dbReference>
<dbReference type="PROSITE" id="PS50125">
    <property type="entry name" value="GUANYLATE_CYCLASE_2"/>
    <property type="match status" value="1"/>
</dbReference>
<feature type="transmembrane region" description="Helical" evidence="1">
    <location>
        <begin position="7"/>
        <end position="25"/>
    </location>
</feature>
<dbReference type="CDD" id="cd07302">
    <property type="entry name" value="CHD"/>
    <property type="match status" value="1"/>
</dbReference>
<name>A0A923HUX1_9BURK</name>
<dbReference type="Pfam" id="PF00211">
    <property type="entry name" value="Guanylate_cyc"/>
    <property type="match status" value="1"/>
</dbReference>
<gene>
    <name evidence="3" type="ORF">H8K36_17110</name>
</gene>
<comment type="caution">
    <text evidence="3">The sequence shown here is derived from an EMBL/GenBank/DDBJ whole genome shotgun (WGS) entry which is preliminary data.</text>
</comment>
<dbReference type="PANTHER" id="PTHR43081">
    <property type="entry name" value="ADENYLATE CYCLASE, TERMINAL-DIFFERENTIATION SPECIFIC-RELATED"/>
    <property type="match status" value="1"/>
</dbReference>
<dbReference type="GO" id="GO:0004016">
    <property type="term" value="F:adenylate cyclase activity"/>
    <property type="evidence" value="ECO:0007669"/>
    <property type="project" value="UniProtKB-ARBA"/>
</dbReference>
<evidence type="ECO:0000256" key="1">
    <source>
        <dbReference type="SAM" id="Phobius"/>
    </source>
</evidence>
<keyword evidence="1" id="KW-1133">Transmembrane helix</keyword>